<comment type="function">
    <text evidence="1">Catalyzes the specific phosphorylation of 1,6-anhydro-N-acetylmuramic acid (anhMurNAc) with the simultaneous cleavage of the 1,6-anhydro ring, generating MurNAc-6-P. Is required for the utilization of anhMurNAc either imported from the medium or derived from its own cell wall murein, and thus plays a role in cell wall recycling.</text>
</comment>
<keyword evidence="1" id="KW-0808">Transferase</keyword>
<sequence length="368" mass="40288">MSERYIGLMSGTSMDAIDAVLVAITADGKLKLDASHSYTLPSELRARLLTLSISDHWNADELAELDVLFAEHSAAAVNKLLSEAKIPAKSVTAIASHGQTVRHKPSHSAPYTLQLGDPSRLAFKTQVNVIHDFRRKDVAAGGQGAPLVPAFHQHVFAQPGKSVAIVNLGGIANITWLGPEQQLLGFDTGPANTLMDQWIQHCDANKSYDESGHFARQGKVIDELLEALLKHPFYSRTAPKSTGREEFNLSYLKPLIKANYPPENVQRTLLVLTAETLSNELNKLPTKPEQVYFCGGGTKNELLLTEITQRLETKKYDTTLALGVDPQWVEAMAFAWLGWCYEHKKPGNHPAVTGAAAPVVLGSKTLFY</sequence>
<evidence type="ECO:0000256" key="1">
    <source>
        <dbReference type="HAMAP-Rule" id="MF_01270"/>
    </source>
</evidence>
<dbReference type="InterPro" id="IPR043129">
    <property type="entry name" value="ATPase_NBD"/>
</dbReference>
<dbReference type="GO" id="GO:0016773">
    <property type="term" value="F:phosphotransferase activity, alcohol group as acceptor"/>
    <property type="evidence" value="ECO:0007669"/>
    <property type="project" value="UniProtKB-UniRule"/>
</dbReference>
<reference evidence="2 3" key="1">
    <citation type="submission" date="2015-08" db="EMBL/GenBank/DDBJ databases">
        <title>Genome sequencing and assembly of the deep-sea bacterium Idiomarina zobellii.</title>
        <authorList>
            <person name="Mithoefer S.D."/>
            <person name="Rheaume B.A."/>
            <person name="MacLea K.S."/>
        </authorList>
    </citation>
    <scope>NUCLEOTIDE SEQUENCE [LARGE SCALE GENOMIC DNA]</scope>
    <source>
        <strain evidence="2 3">KMM 231</strain>
    </source>
</reference>
<comment type="catalytic activity">
    <reaction evidence="1">
        <text>1,6-anhydro-N-acetyl-beta-muramate + ATP + H2O = N-acetyl-D-muramate 6-phosphate + ADP + H(+)</text>
        <dbReference type="Rhea" id="RHEA:24952"/>
        <dbReference type="ChEBI" id="CHEBI:15377"/>
        <dbReference type="ChEBI" id="CHEBI:15378"/>
        <dbReference type="ChEBI" id="CHEBI:30616"/>
        <dbReference type="ChEBI" id="CHEBI:58690"/>
        <dbReference type="ChEBI" id="CHEBI:58722"/>
        <dbReference type="ChEBI" id="CHEBI:456216"/>
        <dbReference type="EC" id="2.7.1.170"/>
    </reaction>
</comment>
<dbReference type="EMBL" id="LHSG01000008">
    <property type="protein sequence ID" value="KPD23531.1"/>
    <property type="molecule type" value="Genomic_DNA"/>
</dbReference>
<dbReference type="Gene3D" id="3.30.420.40">
    <property type="match status" value="2"/>
</dbReference>
<keyword evidence="3" id="KW-1185">Reference proteome</keyword>
<comment type="pathway">
    <text evidence="1">Amino-sugar metabolism; 1,6-anhydro-N-acetylmuramate degradation.</text>
</comment>
<name>A0A837NGA9_9GAMM</name>
<dbReference type="UniPathway" id="UPA00343"/>
<protein>
    <recommendedName>
        <fullName evidence="1">Anhydro-N-acetylmuramic acid kinase</fullName>
        <ecNumber evidence="1">2.7.1.170</ecNumber>
    </recommendedName>
    <alternativeName>
        <fullName evidence="1">AnhMurNAc kinase</fullName>
    </alternativeName>
</protein>
<dbReference type="GO" id="GO:0005524">
    <property type="term" value="F:ATP binding"/>
    <property type="evidence" value="ECO:0007669"/>
    <property type="project" value="UniProtKB-UniRule"/>
</dbReference>
<dbReference type="NCBIfam" id="NF007139">
    <property type="entry name" value="PRK09585.1-3"/>
    <property type="match status" value="1"/>
</dbReference>
<comment type="similarity">
    <text evidence="1">Belongs to the anhydro-N-acetylmuramic acid kinase family.</text>
</comment>
<dbReference type="RefSeq" id="WP_053953887.1">
    <property type="nucleotide sequence ID" value="NZ_FNCB01000008.1"/>
</dbReference>
<proteinExistence type="inferred from homology"/>
<dbReference type="PANTHER" id="PTHR30605:SF0">
    <property type="entry name" value="ANHYDRO-N-ACETYLMURAMIC ACID KINASE"/>
    <property type="match status" value="1"/>
</dbReference>
<dbReference type="SUPFAM" id="SSF53067">
    <property type="entry name" value="Actin-like ATPase domain"/>
    <property type="match status" value="1"/>
</dbReference>
<evidence type="ECO:0000313" key="2">
    <source>
        <dbReference type="EMBL" id="KPD23531.1"/>
    </source>
</evidence>
<gene>
    <name evidence="1" type="primary">anmK</name>
    <name evidence="2" type="ORF">AFK76_08515</name>
</gene>
<dbReference type="Proteomes" id="UP000053030">
    <property type="component" value="Unassembled WGS sequence"/>
</dbReference>
<keyword evidence="1" id="KW-0067">ATP-binding</keyword>
<dbReference type="Pfam" id="PF03702">
    <property type="entry name" value="AnmK"/>
    <property type="match status" value="1"/>
</dbReference>
<evidence type="ECO:0000313" key="3">
    <source>
        <dbReference type="Proteomes" id="UP000053030"/>
    </source>
</evidence>
<keyword evidence="1" id="KW-0119">Carbohydrate metabolism</keyword>
<dbReference type="AlphaFoldDB" id="A0A837NGA9"/>
<keyword evidence="1 2" id="KW-0418">Kinase</keyword>
<dbReference type="EC" id="2.7.1.170" evidence="1"/>
<dbReference type="CDD" id="cd24050">
    <property type="entry name" value="ASKHA_NBD_ANMK"/>
    <property type="match status" value="1"/>
</dbReference>
<dbReference type="PANTHER" id="PTHR30605">
    <property type="entry name" value="ANHYDRO-N-ACETYLMURAMIC ACID KINASE"/>
    <property type="match status" value="1"/>
</dbReference>
<dbReference type="HAMAP" id="MF_01270">
    <property type="entry name" value="AnhMurNAc_kinase"/>
    <property type="match status" value="1"/>
</dbReference>
<organism evidence="2 3">
    <name type="scientific">Idiomarina zobellii</name>
    <dbReference type="NCBI Taxonomy" id="86103"/>
    <lineage>
        <taxon>Bacteria</taxon>
        <taxon>Pseudomonadati</taxon>
        <taxon>Pseudomonadota</taxon>
        <taxon>Gammaproteobacteria</taxon>
        <taxon>Alteromonadales</taxon>
        <taxon>Idiomarinaceae</taxon>
        <taxon>Idiomarina</taxon>
    </lineage>
</organism>
<dbReference type="InterPro" id="IPR005338">
    <property type="entry name" value="Anhydro_N_Ac-Mur_kinase"/>
</dbReference>
<keyword evidence="1" id="KW-0547">Nucleotide-binding</keyword>
<comment type="caution">
    <text evidence="2">The sequence shown here is derived from an EMBL/GenBank/DDBJ whole genome shotgun (WGS) entry which is preliminary data.</text>
</comment>
<comment type="pathway">
    <text evidence="1">Cell wall biogenesis; peptidoglycan recycling.</text>
</comment>
<dbReference type="GO" id="GO:0016301">
    <property type="term" value="F:kinase activity"/>
    <property type="evidence" value="ECO:0007669"/>
    <property type="project" value="UniProtKB-KW"/>
</dbReference>
<feature type="binding site" evidence="1">
    <location>
        <begin position="11"/>
        <end position="18"/>
    </location>
    <ligand>
        <name>ATP</name>
        <dbReference type="ChEBI" id="CHEBI:30616"/>
    </ligand>
</feature>
<dbReference type="OrthoDB" id="9763949at2"/>
<dbReference type="GO" id="GO:0097175">
    <property type="term" value="P:1,6-anhydro-N-acetyl-beta-muramic acid catabolic process"/>
    <property type="evidence" value="ECO:0007669"/>
    <property type="project" value="UniProtKB-UniRule"/>
</dbReference>
<dbReference type="GO" id="GO:0009254">
    <property type="term" value="P:peptidoglycan turnover"/>
    <property type="evidence" value="ECO:0007669"/>
    <property type="project" value="UniProtKB-UniRule"/>
</dbReference>
<accession>A0A837NGA9</accession>
<dbReference type="GO" id="GO:0006040">
    <property type="term" value="P:amino sugar metabolic process"/>
    <property type="evidence" value="ECO:0007669"/>
    <property type="project" value="InterPro"/>
</dbReference>
<dbReference type="UniPathway" id="UPA00544"/>